<keyword evidence="17 18" id="KW-0131">Cell cycle</keyword>
<dbReference type="Pfam" id="PF02875">
    <property type="entry name" value="Mur_ligase_C"/>
    <property type="match status" value="1"/>
</dbReference>
<keyword evidence="10 17" id="KW-0067">ATP-binding</keyword>
<dbReference type="Pfam" id="PF08245">
    <property type="entry name" value="Mur_ligase_M"/>
    <property type="match status" value="1"/>
</dbReference>
<dbReference type="PANTHER" id="PTHR43692:SF1">
    <property type="entry name" value="UDP-N-ACETYLMURAMOYLALANINE--D-GLUTAMATE LIGASE"/>
    <property type="match status" value="1"/>
</dbReference>
<sequence length="456" mass="49280">MLNNSEYKNKKVLVLGLAKSGVSAAKLLHRLGALVTVNDKKQFDDNKDAQALLDEGVTVITGSHPVELLDEGFSLMVKNPGIPYSNPMVVRAQELGISVITEPELAFSVSDSTWVGVTGSNGKTTTTTLIGLMLNEREGAGKAYDAGNIGIPVTGVVQKAGAADTVVCELSSFMLVGIQKLHPHIAVLTNIYEAHLDWHGSRANYVKAKMRITMNQTRDDFFIMNWDLPEMHELAKQSRATIVPFSRKGAAGARATLTDGWLCFDGEQIMKADELQIPGDHNIENALAAIAAAKLSGTSNAAIVDVLHRFTGVKHRIQYVETVDGRKVYNDSKATNVEASTVALNAFRQPIVLLAGGLDRHLPMDDLLPLVKQHVRAMVTFGETAPLMEALAHQAGIPFTRTDNVKTAVPLAFAASQPGDVILLSPAAASWDQYPNFEVRGDEFIDAVTQYAEKKG</sequence>
<feature type="domain" description="Mur ligase C-terminal" evidence="19">
    <location>
        <begin position="315"/>
        <end position="427"/>
    </location>
</feature>
<evidence type="ECO:0000256" key="16">
    <source>
        <dbReference type="ARBA" id="ARBA00047632"/>
    </source>
</evidence>
<feature type="domain" description="Mur ligase central" evidence="20">
    <location>
        <begin position="117"/>
        <end position="293"/>
    </location>
</feature>
<evidence type="ECO:0000256" key="6">
    <source>
        <dbReference type="ARBA" id="ARBA00015655"/>
    </source>
</evidence>
<dbReference type="Gene3D" id="3.40.50.720">
    <property type="entry name" value="NAD(P)-binding Rossmann-like Domain"/>
    <property type="match status" value="1"/>
</dbReference>
<dbReference type="SUPFAM" id="SSF51984">
    <property type="entry name" value="MurCD N-terminal domain"/>
    <property type="match status" value="1"/>
</dbReference>
<protein>
    <recommendedName>
        <fullName evidence="6 17">UDP-N-acetylmuramoylalanine--D-glutamate ligase</fullName>
        <ecNumber evidence="5 17">6.3.2.9</ecNumber>
    </recommendedName>
    <alternativeName>
        <fullName evidence="15 17">D-glutamic acid-adding enzyme</fullName>
    </alternativeName>
    <alternativeName>
        <fullName evidence="14 17">UDP-N-acetylmuramoyl-L-alanyl-D-glutamate synthetase</fullName>
    </alternativeName>
</protein>
<dbReference type="SUPFAM" id="SSF53623">
    <property type="entry name" value="MurD-like peptide ligases, catalytic domain"/>
    <property type="match status" value="1"/>
</dbReference>
<evidence type="ECO:0000256" key="13">
    <source>
        <dbReference type="ARBA" id="ARBA00023316"/>
    </source>
</evidence>
<comment type="caution">
    <text evidence="21">The sequence shown here is derived from an EMBL/GenBank/DDBJ whole genome shotgun (WGS) entry which is preliminary data.</text>
</comment>
<keyword evidence="9 17" id="KW-0547">Nucleotide-binding</keyword>
<proteinExistence type="inferred from homology"/>
<evidence type="ECO:0000256" key="7">
    <source>
        <dbReference type="ARBA" id="ARBA00022490"/>
    </source>
</evidence>
<dbReference type="Gene3D" id="3.40.1190.10">
    <property type="entry name" value="Mur-like, catalytic domain"/>
    <property type="match status" value="1"/>
</dbReference>
<dbReference type="HAMAP" id="MF_00639">
    <property type="entry name" value="MurD"/>
    <property type="match status" value="1"/>
</dbReference>
<comment type="catalytic activity">
    <reaction evidence="16 17 18">
        <text>UDP-N-acetyl-alpha-D-muramoyl-L-alanine + D-glutamate + ATP = UDP-N-acetyl-alpha-D-muramoyl-L-alanyl-D-glutamate + ADP + phosphate + H(+)</text>
        <dbReference type="Rhea" id="RHEA:16429"/>
        <dbReference type="ChEBI" id="CHEBI:15378"/>
        <dbReference type="ChEBI" id="CHEBI:29986"/>
        <dbReference type="ChEBI" id="CHEBI:30616"/>
        <dbReference type="ChEBI" id="CHEBI:43474"/>
        <dbReference type="ChEBI" id="CHEBI:83898"/>
        <dbReference type="ChEBI" id="CHEBI:83900"/>
        <dbReference type="ChEBI" id="CHEBI:456216"/>
        <dbReference type="EC" id="6.3.2.9"/>
    </reaction>
</comment>
<dbReference type="EC" id="6.3.2.9" evidence="5 17"/>
<keyword evidence="22" id="KW-1185">Reference proteome</keyword>
<evidence type="ECO:0000313" key="22">
    <source>
        <dbReference type="Proteomes" id="UP001597212"/>
    </source>
</evidence>
<organism evidence="21 22">
    <name type="scientific">Lacticaseibacillus hegangensis</name>
    <dbReference type="NCBI Taxonomy" id="2486010"/>
    <lineage>
        <taxon>Bacteria</taxon>
        <taxon>Bacillati</taxon>
        <taxon>Bacillota</taxon>
        <taxon>Bacilli</taxon>
        <taxon>Lactobacillales</taxon>
        <taxon>Lactobacillaceae</taxon>
        <taxon>Lacticaseibacillus</taxon>
    </lineage>
</organism>
<keyword evidence="11 17" id="KW-0133">Cell shape</keyword>
<evidence type="ECO:0000256" key="5">
    <source>
        <dbReference type="ARBA" id="ARBA00012212"/>
    </source>
</evidence>
<evidence type="ECO:0000256" key="11">
    <source>
        <dbReference type="ARBA" id="ARBA00022960"/>
    </source>
</evidence>
<dbReference type="InterPro" id="IPR036565">
    <property type="entry name" value="Mur-like_cat_sf"/>
</dbReference>
<dbReference type="Proteomes" id="UP001597212">
    <property type="component" value="Unassembled WGS sequence"/>
</dbReference>
<evidence type="ECO:0000256" key="12">
    <source>
        <dbReference type="ARBA" id="ARBA00022984"/>
    </source>
</evidence>
<evidence type="ECO:0000256" key="18">
    <source>
        <dbReference type="RuleBase" id="RU003664"/>
    </source>
</evidence>
<keyword evidence="7 17" id="KW-0963">Cytoplasm</keyword>
<dbReference type="GO" id="GO:0008764">
    <property type="term" value="F:UDP-N-acetylmuramoylalanine-D-glutamate ligase activity"/>
    <property type="evidence" value="ECO:0007669"/>
    <property type="project" value="UniProtKB-EC"/>
</dbReference>
<dbReference type="RefSeq" id="WP_125755522.1">
    <property type="nucleotide sequence ID" value="NZ_JBHTOK010000076.1"/>
</dbReference>
<feature type="binding site" evidence="17">
    <location>
        <begin position="119"/>
        <end position="125"/>
    </location>
    <ligand>
        <name>ATP</name>
        <dbReference type="ChEBI" id="CHEBI:30616"/>
    </ligand>
</feature>
<dbReference type="PANTHER" id="PTHR43692">
    <property type="entry name" value="UDP-N-ACETYLMURAMOYLALANINE--D-GLUTAMATE LIGASE"/>
    <property type="match status" value="1"/>
</dbReference>
<keyword evidence="8 17" id="KW-0436">Ligase</keyword>
<evidence type="ECO:0000256" key="1">
    <source>
        <dbReference type="ARBA" id="ARBA00002734"/>
    </source>
</evidence>
<evidence type="ECO:0000259" key="20">
    <source>
        <dbReference type="Pfam" id="PF08245"/>
    </source>
</evidence>
<comment type="similarity">
    <text evidence="4 17">Belongs to the MurCDEF family.</text>
</comment>
<dbReference type="InterPro" id="IPR004101">
    <property type="entry name" value="Mur_ligase_C"/>
</dbReference>
<evidence type="ECO:0000313" key="21">
    <source>
        <dbReference type="EMBL" id="MFD1441880.1"/>
    </source>
</evidence>
<dbReference type="EMBL" id="JBHTOK010000076">
    <property type="protein sequence ID" value="MFD1441880.1"/>
    <property type="molecule type" value="Genomic_DNA"/>
</dbReference>
<dbReference type="Gene3D" id="3.90.190.20">
    <property type="entry name" value="Mur ligase, C-terminal domain"/>
    <property type="match status" value="1"/>
</dbReference>
<keyword evidence="13 17" id="KW-0961">Cell wall biogenesis/degradation</keyword>
<evidence type="ECO:0000256" key="10">
    <source>
        <dbReference type="ARBA" id="ARBA00022840"/>
    </source>
</evidence>
<evidence type="ECO:0000256" key="3">
    <source>
        <dbReference type="ARBA" id="ARBA00004752"/>
    </source>
</evidence>
<evidence type="ECO:0000256" key="4">
    <source>
        <dbReference type="ARBA" id="ARBA00010416"/>
    </source>
</evidence>
<reference evidence="22" key="1">
    <citation type="journal article" date="2019" name="Int. J. Syst. Evol. Microbiol.">
        <title>The Global Catalogue of Microorganisms (GCM) 10K type strain sequencing project: providing services to taxonomists for standard genome sequencing and annotation.</title>
        <authorList>
            <consortium name="The Broad Institute Genomics Platform"/>
            <consortium name="The Broad Institute Genome Sequencing Center for Infectious Disease"/>
            <person name="Wu L."/>
            <person name="Ma J."/>
        </authorList>
    </citation>
    <scope>NUCLEOTIDE SEQUENCE [LARGE SCALE GENOMIC DNA]</scope>
    <source>
        <strain evidence="22">CCM 8912</strain>
    </source>
</reference>
<evidence type="ECO:0000256" key="8">
    <source>
        <dbReference type="ARBA" id="ARBA00022598"/>
    </source>
</evidence>
<name>A0ABW4CZ33_9LACO</name>
<evidence type="ECO:0000256" key="15">
    <source>
        <dbReference type="ARBA" id="ARBA00032324"/>
    </source>
</evidence>
<keyword evidence="12 17" id="KW-0573">Peptidoglycan synthesis</keyword>
<dbReference type="Pfam" id="PF21799">
    <property type="entry name" value="MurD-like_N"/>
    <property type="match status" value="1"/>
</dbReference>
<evidence type="ECO:0000259" key="19">
    <source>
        <dbReference type="Pfam" id="PF02875"/>
    </source>
</evidence>
<dbReference type="SUPFAM" id="SSF53244">
    <property type="entry name" value="MurD-like peptide ligases, peptide-binding domain"/>
    <property type="match status" value="1"/>
</dbReference>
<dbReference type="InterPro" id="IPR013221">
    <property type="entry name" value="Mur_ligase_cen"/>
</dbReference>
<keyword evidence="17 18" id="KW-0132">Cell division</keyword>
<dbReference type="NCBIfam" id="TIGR01087">
    <property type="entry name" value="murD"/>
    <property type="match status" value="1"/>
</dbReference>
<comment type="subcellular location">
    <subcellularLocation>
        <location evidence="2 17 18">Cytoplasm</location>
    </subcellularLocation>
</comment>
<comment type="pathway">
    <text evidence="3 17 18">Cell wall biogenesis; peptidoglycan biosynthesis.</text>
</comment>
<evidence type="ECO:0000256" key="2">
    <source>
        <dbReference type="ARBA" id="ARBA00004496"/>
    </source>
</evidence>
<gene>
    <name evidence="17 21" type="primary">murD</name>
    <name evidence="21" type="ORF">ACFQ5K_10885</name>
</gene>
<evidence type="ECO:0000256" key="14">
    <source>
        <dbReference type="ARBA" id="ARBA00030398"/>
    </source>
</evidence>
<evidence type="ECO:0000256" key="17">
    <source>
        <dbReference type="HAMAP-Rule" id="MF_00639"/>
    </source>
</evidence>
<dbReference type="InterPro" id="IPR005762">
    <property type="entry name" value="MurD"/>
</dbReference>
<evidence type="ECO:0000256" key="9">
    <source>
        <dbReference type="ARBA" id="ARBA00022741"/>
    </source>
</evidence>
<comment type="function">
    <text evidence="1 17 18">Cell wall formation. Catalyzes the addition of glutamate to the nucleotide precursor UDP-N-acetylmuramoyl-L-alanine (UMA).</text>
</comment>
<accession>A0ABW4CZ33</accession>
<dbReference type="InterPro" id="IPR036615">
    <property type="entry name" value="Mur_ligase_C_dom_sf"/>
</dbReference>